<dbReference type="Proteomes" id="UP000288953">
    <property type="component" value="Chromosome"/>
</dbReference>
<reference evidence="1 2" key="1">
    <citation type="journal article" date="2018" name="Genome Biol. Evol.">
        <title>Partnering With a Pest: Genomes of Hemlock Woolly Adelgid Symbionts Reveal Atypical Nutritional Provisioning Patterns in Dual-Obligate Bacteria.</title>
        <authorList>
            <person name="Weglarz K.M."/>
            <person name="Havill N.P."/>
            <person name="Burke G.R."/>
            <person name="von Dohlen C.D."/>
        </authorList>
    </citation>
    <scope>NUCLEOTIDE SEQUENCE [LARGE SCALE GENOMIC DNA]</scope>
    <source>
        <strain evidence="1 2">HWA_ENA</strain>
    </source>
</reference>
<evidence type="ECO:0000313" key="1">
    <source>
        <dbReference type="EMBL" id="QAX82294.1"/>
    </source>
</evidence>
<name>A0ABX5R9T2_9PSED</name>
<evidence type="ECO:0000313" key="2">
    <source>
        <dbReference type="Proteomes" id="UP000288953"/>
    </source>
</evidence>
<gene>
    <name evidence="1" type="ORF">C3B55_00996</name>
</gene>
<dbReference type="EMBL" id="CP026512">
    <property type="protein sequence ID" value="QAX82294.1"/>
    <property type="molecule type" value="Genomic_DNA"/>
</dbReference>
<organism evidence="1 2">
    <name type="scientific">Candidatus Pseudomonas adelgestsugas</name>
    <dbReference type="NCBI Taxonomy" id="1302376"/>
    <lineage>
        <taxon>Bacteria</taxon>
        <taxon>Pseudomonadati</taxon>
        <taxon>Pseudomonadota</taxon>
        <taxon>Gammaproteobacteria</taxon>
        <taxon>Pseudomonadales</taxon>
        <taxon>Pseudomonadaceae</taxon>
        <taxon>Pseudomonas</taxon>
    </lineage>
</organism>
<accession>A0ABX5R9T2</accession>
<sequence length="89" mass="10424">MLSCTAVITNYRFYADQHYIFSLNSSGYIQTNDKINQFVYYSLLNVSIKYYILTSLSNVYCYPCLRHYFMAISKSTPTVLICTAENLYH</sequence>
<protein>
    <submittedName>
        <fullName evidence="1">Uncharacterized protein</fullName>
    </submittedName>
</protein>
<proteinExistence type="predicted"/>
<keyword evidence="2" id="KW-1185">Reference proteome</keyword>